<proteinExistence type="inferred from homology"/>
<dbReference type="SUPFAM" id="SSF52540">
    <property type="entry name" value="P-loop containing nucleoside triphosphate hydrolases"/>
    <property type="match status" value="1"/>
</dbReference>
<evidence type="ECO:0000313" key="10">
    <source>
        <dbReference type="EMBL" id="SFQ33968.1"/>
    </source>
</evidence>
<evidence type="ECO:0000256" key="4">
    <source>
        <dbReference type="ARBA" id="ARBA00022741"/>
    </source>
</evidence>
<keyword evidence="6" id="KW-0067">ATP-binding</keyword>
<sequence>MLKSTRLAIHADPKSPVAEAYRILRTNIEFSSTDRKIKVILVTSSGPAEGKSTTAANMAIAMAEANRRVLLIDCDLRKPAIHRMFGLVNIKGLTNILVEGLKYSEIANVTEVENLEIITSGPKPPNPSELLGSKRMREFLDKVREDYDMVIIDTPPVLPVTDAAVLSQYVDGVVLVAGYGLTTFDAAVQAKASLQKVNARILGVVLNGVPVDRRGGYYYYYYYYYDESGRKKKRRRVTMEQPLSVDGISISRSEGMNL</sequence>
<keyword evidence="3" id="KW-0808">Transferase</keyword>
<reference evidence="10 11" key="1">
    <citation type="submission" date="2016-10" db="EMBL/GenBank/DDBJ databases">
        <authorList>
            <person name="de Groot N.N."/>
        </authorList>
    </citation>
    <scope>NUCLEOTIDE SEQUENCE [LARGE SCALE GENOMIC DNA]</scope>
    <source>
        <strain evidence="10 11">DSM 20678</strain>
    </source>
</reference>
<evidence type="ECO:0000256" key="5">
    <source>
        <dbReference type="ARBA" id="ARBA00022777"/>
    </source>
</evidence>
<dbReference type="InterPro" id="IPR025669">
    <property type="entry name" value="AAA_dom"/>
</dbReference>
<dbReference type="PANTHER" id="PTHR32309">
    <property type="entry name" value="TYROSINE-PROTEIN KINASE"/>
    <property type="match status" value="1"/>
</dbReference>
<dbReference type="EMBL" id="FOXR01000029">
    <property type="protein sequence ID" value="SFQ33968.1"/>
    <property type="molecule type" value="Genomic_DNA"/>
</dbReference>
<dbReference type="OrthoDB" id="9794577at2"/>
<keyword evidence="4" id="KW-0547">Nucleotide-binding</keyword>
<keyword evidence="7" id="KW-0829">Tyrosine-protein kinase</keyword>
<dbReference type="FunFam" id="3.40.50.300:FF:000527">
    <property type="entry name" value="Tyrosine-protein kinase etk"/>
    <property type="match status" value="1"/>
</dbReference>
<evidence type="ECO:0000256" key="7">
    <source>
        <dbReference type="ARBA" id="ARBA00023137"/>
    </source>
</evidence>
<dbReference type="Pfam" id="PF13614">
    <property type="entry name" value="AAA_31"/>
    <property type="match status" value="1"/>
</dbReference>
<dbReference type="AlphaFoldDB" id="A0A1I5XPV2"/>
<keyword evidence="5" id="KW-0418">Kinase</keyword>
<dbReference type="GO" id="GO:0005886">
    <property type="term" value="C:plasma membrane"/>
    <property type="evidence" value="ECO:0007669"/>
    <property type="project" value="UniProtKB-ARBA"/>
</dbReference>
<evidence type="ECO:0000259" key="9">
    <source>
        <dbReference type="Pfam" id="PF13614"/>
    </source>
</evidence>
<feature type="domain" description="AAA" evidence="9">
    <location>
        <begin position="39"/>
        <end position="166"/>
    </location>
</feature>
<evidence type="ECO:0000256" key="2">
    <source>
        <dbReference type="ARBA" id="ARBA00011903"/>
    </source>
</evidence>
<dbReference type="NCBIfam" id="TIGR01007">
    <property type="entry name" value="eps_fam"/>
    <property type="match status" value="1"/>
</dbReference>
<comment type="catalytic activity">
    <reaction evidence="8">
        <text>L-tyrosyl-[protein] + ATP = O-phospho-L-tyrosyl-[protein] + ADP + H(+)</text>
        <dbReference type="Rhea" id="RHEA:10596"/>
        <dbReference type="Rhea" id="RHEA-COMP:10136"/>
        <dbReference type="Rhea" id="RHEA-COMP:20101"/>
        <dbReference type="ChEBI" id="CHEBI:15378"/>
        <dbReference type="ChEBI" id="CHEBI:30616"/>
        <dbReference type="ChEBI" id="CHEBI:46858"/>
        <dbReference type="ChEBI" id="CHEBI:61978"/>
        <dbReference type="ChEBI" id="CHEBI:456216"/>
        <dbReference type="EC" id="2.7.10.2"/>
    </reaction>
</comment>
<dbReference type="GO" id="GO:0042802">
    <property type="term" value="F:identical protein binding"/>
    <property type="evidence" value="ECO:0007669"/>
    <property type="project" value="UniProtKB-ARBA"/>
</dbReference>
<dbReference type="GO" id="GO:0004715">
    <property type="term" value="F:non-membrane spanning protein tyrosine kinase activity"/>
    <property type="evidence" value="ECO:0007669"/>
    <property type="project" value="UniProtKB-EC"/>
</dbReference>
<evidence type="ECO:0000256" key="3">
    <source>
        <dbReference type="ARBA" id="ARBA00022679"/>
    </source>
</evidence>
<dbReference type="Gene3D" id="3.40.50.300">
    <property type="entry name" value="P-loop containing nucleotide triphosphate hydrolases"/>
    <property type="match status" value="1"/>
</dbReference>
<dbReference type="CDD" id="cd05387">
    <property type="entry name" value="BY-kinase"/>
    <property type="match status" value="1"/>
</dbReference>
<dbReference type="GO" id="GO:0005524">
    <property type="term" value="F:ATP binding"/>
    <property type="evidence" value="ECO:0007669"/>
    <property type="project" value="UniProtKB-KW"/>
</dbReference>
<evidence type="ECO:0000256" key="6">
    <source>
        <dbReference type="ARBA" id="ARBA00022840"/>
    </source>
</evidence>
<organism evidence="10 11">
    <name type="scientific">Caldicoprobacter faecalis</name>
    <dbReference type="NCBI Taxonomy" id="937334"/>
    <lineage>
        <taxon>Bacteria</taxon>
        <taxon>Bacillati</taxon>
        <taxon>Bacillota</taxon>
        <taxon>Clostridia</taxon>
        <taxon>Caldicoprobacterales</taxon>
        <taxon>Caldicoprobacteraceae</taxon>
        <taxon>Caldicoprobacter</taxon>
    </lineage>
</organism>
<evidence type="ECO:0000313" key="11">
    <source>
        <dbReference type="Proteomes" id="UP000198577"/>
    </source>
</evidence>
<comment type="similarity">
    <text evidence="1">Belongs to the CpsD/CapB family.</text>
</comment>
<dbReference type="InterPro" id="IPR005702">
    <property type="entry name" value="Wzc-like_C"/>
</dbReference>
<name>A0A1I5XPV2_9FIRM</name>
<dbReference type="Proteomes" id="UP000198577">
    <property type="component" value="Unassembled WGS sequence"/>
</dbReference>
<dbReference type="EC" id="2.7.10.2" evidence="2"/>
<gene>
    <name evidence="10" type="ORF">SAMN05444406_12915</name>
</gene>
<evidence type="ECO:0000256" key="1">
    <source>
        <dbReference type="ARBA" id="ARBA00007316"/>
    </source>
</evidence>
<evidence type="ECO:0000256" key="8">
    <source>
        <dbReference type="ARBA" id="ARBA00051245"/>
    </source>
</evidence>
<protein>
    <recommendedName>
        <fullName evidence="2">non-specific protein-tyrosine kinase</fullName>
        <ecNumber evidence="2">2.7.10.2</ecNumber>
    </recommendedName>
</protein>
<dbReference type="InterPro" id="IPR050445">
    <property type="entry name" value="Bact_polysacc_biosynth/exp"/>
</dbReference>
<keyword evidence="11" id="KW-1185">Reference proteome</keyword>
<dbReference type="PANTHER" id="PTHR32309:SF13">
    <property type="entry name" value="FERRIC ENTEROBACTIN TRANSPORT PROTEIN FEPE"/>
    <property type="match status" value="1"/>
</dbReference>
<dbReference type="STRING" id="937334.SAMN05444406_12915"/>
<dbReference type="RefSeq" id="WP_092282636.1">
    <property type="nucleotide sequence ID" value="NZ_FOXR01000029.1"/>
</dbReference>
<accession>A0A1I5XPV2</accession>
<dbReference type="InterPro" id="IPR027417">
    <property type="entry name" value="P-loop_NTPase"/>
</dbReference>